<proteinExistence type="inferred from homology"/>
<dbReference type="FunCoup" id="C5LFL0">
    <property type="interactions" value="325"/>
</dbReference>
<dbReference type="GO" id="GO:0070006">
    <property type="term" value="F:metalloaminopeptidase activity"/>
    <property type="evidence" value="ECO:0007669"/>
    <property type="project" value="InterPro"/>
</dbReference>
<dbReference type="PANTHER" id="PTHR11963:SF48">
    <property type="entry name" value="DIPEPTIDASE B, ISOFORM A"/>
    <property type="match status" value="1"/>
</dbReference>
<dbReference type="SUPFAM" id="SSF103196">
    <property type="entry name" value="Roadblock/LC7 domain"/>
    <property type="match status" value="1"/>
</dbReference>
<evidence type="ECO:0000259" key="5">
    <source>
        <dbReference type="PROSITE" id="PS00631"/>
    </source>
</evidence>
<dbReference type="InParanoid" id="C5LFL0"/>
<dbReference type="GO" id="GO:0005737">
    <property type="term" value="C:cytoplasm"/>
    <property type="evidence" value="ECO:0007669"/>
    <property type="project" value="InterPro"/>
</dbReference>
<evidence type="ECO:0000256" key="2">
    <source>
        <dbReference type="ARBA" id="ARBA00022438"/>
    </source>
</evidence>
<evidence type="ECO:0000256" key="3">
    <source>
        <dbReference type="ARBA" id="ARBA00022670"/>
    </source>
</evidence>
<dbReference type="Proteomes" id="UP000007800">
    <property type="component" value="Unassembled WGS sequence"/>
</dbReference>
<dbReference type="PROSITE" id="PS00631">
    <property type="entry name" value="CYTOSOL_AP"/>
    <property type="match status" value="1"/>
</dbReference>
<dbReference type="InterPro" id="IPR000819">
    <property type="entry name" value="Peptidase_M17_C"/>
</dbReference>
<reference evidence="6 7" key="1">
    <citation type="submission" date="2008-07" db="EMBL/GenBank/DDBJ databases">
        <authorList>
            <person name="El-Sayed N."/>
            <person name="Caler E."/>
            <person name="Inman J."/>
            <person name="Amedeo P."/>
            <person name="Hass B."/>
            <person name="Wortman J."/>
        </authorList>
    </citation>
    <scope>NUCLEOTIDE SEQUENCE [LARGE SCALE GENOMIC DNA]</scope>
    <source>
        <strain evidence="7">ATCC 50983 / TXsc</strain>
    </source>
</reference>
<dbReference type="Pfam" id="PF18295">
    <property type="entry name" value="Pdase_M17_N2"/>
    <property type="match status" value="1"/>
</dbReference>
<keyword evidence="2 6" id="KW-0031">Aminopeptidase</keyword>
<gene>
    <name evidence="6" type="ORF">Pmar_PMAR008037</name>
</gene>
<sequence length="638" mass="68131">MSDVDTLIHQITDDPTVIGYVVLNSDGIPVKQHERMPYEKAVMYAQLVSEFYIKAKDCMRDLLQSGPPRGAGMAAIGYAGSSNDSELTNFRMRTKEGTEIIAVANTEYILINEGAKFRGSVDYSREIAKIDDVVFGSRKKIEFGGDTSGEVDTACVVGQMGALKGFLPVAPTMVKSHLERFIEAQDREKGSLLSSTVSLEPRSGDGKFTKVVVLKVPEEFSRFTNSARADKVTKMLGESGSMCGGGTTRVFADAEKEEDLIACGLAVARAAPLYGGTSGKVSTTLWSKMCGEIPIGMREKIAIVGENIRSAAALVDLPPNCVNPITFASVCEKIACELKRSGHDVRCEIIEGKQLGEKKFGGIWNVGKGSAESPPVLLRLSWYPDGAKEGDSSTVLVGKGVTFDSGGLSLKSSENMRGMKTDMGGAAGLLGAFISAVECNGNNGKPLHLVECLAENAVGPFSYRVDDVISMYSGLSVEINNTDAEGRLLLADGVAYAARHLNPEVVIDMATLTGASGYATGHLHAAIASNDEELEKRAVVSGRRTGDLVHPLIFCPELHKDQFKSEVADLTNSVKTRTDAPVSAAGWFVYENLRAACEGGSVPSFLHIDMAFPVTWKEGRASGYGVGLVADMLGVFDE</sequence>
<protein>
    <submittedName>
        <fullName evidence="6">Leucine aminopeptidase, putative</fullName>
    </submittedName>
</protein>
<keyword evidence="4" id="KW-0378">Hydrolase</keyword>
<comment type="similarity">
    <text evidence="1">Belongs to the peptidase M17 family.</text>
</comment>
<dbReference type="PRINTS" id="PR00481">
    <property type="entry name" value="LAMNOPPTDASE"/>
</dbReference>
<evidence type="ECO:0000313" key="6">
    <source>
        <dbReference type="EMBL" id="EER04484.1"/>
    </source>
</evidence>
<dbReference type="Gene3D" id="3.40.50.10590">
    <property type="entry name" value="Zn-dependent exopeptidases"/>
    <property type="match status" value="1"/>
</dbReference>
<evidence type="ECO:0000256" key="1">
    <source>
        <dbReference type="ARBA" id="ARBA00009528"/>
    </source>
</evidence>
<feature type="domain" description="Cytosol aminopeptidase" evidence="5">
    <location>
        <begin position="481"/>
        <end position="488"/>
    </location>
</feature>
<dbReference type="GO" id="GO:0030145">
    <property type="term" value="F:manganese ion binding"/>
    <property type="evidence" value="ECO:0007669"/>
    <property type="project" value="InterPro"/>
</dbReference>
<dbReference type="OrthoDB" id="412814at2759"/>
<evidence type="ECO:0000313" key="7">
    <source>
        <dbReference type="Proteomes" id="UP000007800"/>
    </source>
</evidence>
<dbReference type="Gene3D" id="3.30.450.30">
    <property type="entry name" value="Dynein light chain 2a, cytoplasmic"/>
    <property type="match status" value="1"/>
</dbReference>
<name>C5LFL0_PERM5</name>
<dbReference type="OMA" id="CICGFRE"/>
<dbReference type="CDD" id="cd00433">
    <property type="entry name" value="Peptidase_M17"/>
    <property type="match status" value="1"/>
</dbReference>
<dbReference type="Pfam" id="PF00883">
    <property type="entry name" value="Peptidase_M17"/>
    <property type="match status" value="1"/>
</dbReference>
<organism evidence="7">
    <name type="scientific">Perkinsus marinus (strain ATCC 50983 / TXsc)</name>
    <dbReference type="NCBI Taxonomy" id="423536"/>
    <lineage>
        <taxon>Eukaryota</taxon>
        <taxon>Sar</taxon>
        <taxon>Alveolata</taxon>
        <taxon>Perkinsozoa</taxon>
        <taxon>Perkinsea</taxon>
        <taxon>Perkinsida</taxon>
        <taxon>Perkinsidae</taxon>
        <taxon>Perkinsus</taxon>
    </lineage>
</organism>
<accession>C5LFL0</accession>
<dbReference type="EMBL" id="GG681541">
    <property type="protein sequence ID" value="EER04484.1"/>
    <property type="molecule type" value="Genomic_DNA"/>
</dbReference>
<evidence type="ECO:0000256" key="4">
    <source>
        <dbReference type="ARBA" id="ARBA00022801"/>
    </source>
</evidence>
<dbReference type="InterPro" id="IPR011356">
    <property type="entry name" value="Leucine_aapep/pepB"/>
</dbReference>
<keyword evidence="7" id="KW-1185">Reference proteome</keyword>
<dbReference type="InterPro" id="IPR041417">
    <property type="entry name" value="NPEPL1_N"/>
</dbReference>
<dbReference type="AlphaFoldDB" id="C5LFL0"/>
<dbReference type="GeneID" id="9037343"/>
<keyword evidence="3" id="KW-0645">Protease</keyword>
<dbReference type="RefSeq" id="XP_002772668.1">
    <property type="nucleotide sequence ID" value="XM_002772622.1"/>
</dbReference>
<dbReference type="Gene3D" id="3.40.630.10">
    <property type="entry name" value="Zn peptidases"/>
    <property type="match status" value="1"/>
</dbReference>
<dbReference type="SUPFAM" id="SSF53187">
    <property type="entry name" value="Zn-dependent exopeptidases"/>
    <property type="match status" value="1"/>
</dbReference>
<dbReference type="PANTHER" id="PTHR11963">
    <property type="entry name" value="LEUCINE AMINOPEPTIDASE-RELATED"/>
    <property type="match status" value="1"/>
</dbReference>
<dbReference type="GO" id="GO:0006508">
    <property type="term" value="P:proteolysis"/>
    <property type="evidence" value="ECO:0007669"/>
    <property type="project" value="UniProtKB-KW"/>
</dbReference>